<proteinExistence type="predicted"/>
<gene>
    <name evidence="1" type="ORF">GLOINDRAFT_86996</name>
</gene>
<dbReference type="AlphaFoldDB" id="U9SZH5"/>
<dbReference type="EMBL" id="KI296552">
    <property type="protein sequence ID" value="ESA01315.1"/>
    <property type="molecule type" value="Genomic_DNA"/>
</dbReference>
<reference evidence="1" key="1">
    <citation type="submission" date="2013-07" db="EMBL/GenBank/DDBJ databases">
        <title>The genome of an arbuscular mycorrhizal fungus provides insights into the evolution of the oldest plant symbiosis.</title>
        <authorList>
            <consortium name="DOE Joint Genome Institute"/>
            <person name="Tisserant E."/>
            <person name="Malbreil M."/>
            <person name="Kuo A."/>
            <person name="Kohler A."/>
            <person name="Symeonidi A."/>
            <person name="Balestrini R."/>
            <person name="Charron P."/>
            <person name="Duensing N."/>
            <person name="Frei-dit-Frey N."/>
            <person name="Gianinazzi-Pearson V."/>
            <person name="Gilbert B."/>
            <person name="Handa Y."/>
            <person name="Hijri M."/>
            <person name="Kaul R."/>
            <person name="Kawaguchi M."/>
            <person name="Krajinski F."/>
            <person name="Lammers P."/>
            <person name="Lapierre D."/>
            <person name="Masclaux F.G."/>
            <person name="Murat C."/>
            <person name="Morin E."/>
            <person name="Ndikumana S."/>
            <person name="Pagni M."/>
            <person name="Petitpierre D."/>
            <person name="Requena N."/>
            <person name="Rosikiewicz P."/>
            <person name="Riley R."/>
            <person name="Saito K."/>
            <person name="San Clemente H."/>
            <person name="Shapiro H."/>
            <person name="van Tuinen D."/>
            <person name="Becard G."/>
            <person name="Bonfante P."/>
            <person name="Paszkowski U."/>
            <person name="Shachar-Hill Y."/>
            <person name="Young J.P."/>
            <person name="Sanders I.R."/>
            <person name="Henrissat B."/>
            <person name="Rensing S.A."/>
            <person name="Grigoriev I.V."/>
            <person name="Corradi N."/>
            <person name="Roux C."/>
            <person name="Martin F."/>
        </authorList>
    </citation>
    <scope>NUCLEOTIDE SEQUENCE</scope>
    <source>
        <strain evidence="1">DAOM 197198</strain>
    </source>
</reference>
<evidence type="ECO:0000313" key="1">
    <source>
        <dbReference type="EMBL" id="ESA01315.1"/>
    </source>
</evidence>
<sequence length="110" mass="12760">MVRQILYDQVISEQWYTAVCRIFHKTRIARIVLQSTDIFHPSDTVCIPEIQGFYSRIIIVVIKDVQFGLKDLVCILRINLTQFLQVISRNFPVASAIVQFKCNISLPSFQ</sequence>
<name>U9SZH5_RHIID</name>
<dbReference type="HOGENOM" id="CLU_2172405_0_0_1"/>
<organism evidence="1">
    <name type="scientific">Rhizophagus irregularis (strain DAOM 181602 / DAOM 197198 / MUCL 43194)</name>
    <name type="common">Arbuscular mycorrhizal fungus</name>
    <name type="synonym">Glomus intraradices</name>
    <dbReference type="NCBI Taxonomy" id="747089"/>
    <lineage>
        <taxon>Eukaryota</taxon>
        <taxon>Fungi</taxon>
        <taxon>Fungi incertae sedis</taxon>
        <taxon>Mucoromycota</taxon>
        <taxon>Glomeromycotina</taxon>
        <taxon>Glomeromycetes</taxon>
        <taxon>Glomerales</taxon>
        <taxon>Glomeraceae</taxon>
        <taxon>Rhizophagus</taxon>
    </lineage>
</organism>
<protein>
    <submittedName>
        <fullName evidence="1">Uncharacterized protein</fullName>
    </submittedName>
</protein>
<accession>U9SZH5</accession>